<gene>
    <name evidence="3" type="ORF">G3T36_19385</name>
</gene>
<keyword evidence="2" id="KW-0812">Transmembrane</keyword>
<organism evidence="3 4">
    <name type="scientific">Leifsonia tongyongensis</name>
    <dbReference type="NCBI Taxonomy" id="1268043"/>
    <lineage>
        <taxon>Bacteria</taxon>
        <taxon>Bacillati</taxon>
        <taxon>Actinomycetota</taxon>
        <taxon>Actinomycetes</taxon>
        <taxon>Micrococcales</taxon>
        <taxon>Microbacteriaceae</taxon>
        <taxon>Leifsonia</taxon>
    </lineage>
</organism>
<dbReference type="Pfam" id="PF14012">
    <property type="entry name" value="DUF4229"/>
    <property type="match status" value="1"/>
</dbReference>
<protein>
    <submittedName>
        <fullName evidence="3">DUF4229 domain-containing protein</fullName>
    </submittedName>
</protein>
<evidence type="ECO:0000313" key="4">
    <source>
        <dbReference type="Proteomes" id="UP000474967"/>
    </source>
</evidence>
<sequence length="91" mass="9783">MLRLLMFVVPLVILLLLHVDAWIAVVAAALIGLCLSYVLLRRPREAVARDLYAVRHREKPVVSADDEAEDSAVDSAGGPAGAPGNRPDQKA</sequence>
<dbReference type="AlphaFoldDB" id="A0A6L9Y383"/>
<proteinExistence type="predicted"/>
<keyword evidence="2" id="KW-0472">Membrane</keyword>
<dbReference type="Proteomes" id="UP000474967">
    <property type="component" value="Unassembled WGS sequence"/>
</dbReference>
<evidence type="ECO:0000313" key="3">
    <source>
        <dbReference type="EMBL" id="NEN08026.1"/>
    </source>
</evidence>
<feature type="transmembrane region" description="Helical" evidence="2">
    <location>
        <begin position="12"/>
        <end position="40"/>
    </location>
</feature>
<comment type="caution">
    <text evidence="3">The sequence shown here is derived from an EMBL/GenBank/DDBJ whole genome shotgun (WGS) entry which is preliminary data.</text>
</comment>
<evidence type="ECO:0000256" key="2">
    <source>
        <dbReference type="SAM" id="Phobius"/>
    </source>
</evidence>
<dbReference type="InterPro" id="IPR025323">
    <property type="entry name" value="DUF4229"/>
</dbReference>
<dbReference type="EMBL" id="JAAGWY010000006">
    <property type="protein sequence ID" value="NEN08026.1"/>
    <property type="molecule type" value="Genomic_DNA"/>
</dbReference>
<keyword evidence="4" id="KW-1185">Reference proteome</keyword>
<evidence type="ECO:0000256" key="1">
    <source>
        <dbReference type="SAM" id="MobiDB-lite"/>
    </source>
</evidence>
<feature type="region of interest" description="Disordered" evidence="1">
    <location>
        <begin position="59"/>
        <end position="91"/>
    </location>
</feature>
<keyword evidence="2" id="KW-1133">Transmembrane helix</keyword>
<accession>A0A6L9Y383</accession>
<name>A0A6L9Y383_9MICO</name>
<reference evidence="3 4" key="1">
    <citation type="journal article" date="2014" name="J. Microbiol.">
        <title>Diaminobutyricibacter tongyongensis gen. nov., sp. nov. and Homoserinibacter gongjuensis gen. nov., sp. nov. belong to the family Microbacteriaceae.</title>
        <authorList>
            <person name="Kim S.J."/>
            <person name="Ahn J.H."/>
            <person name="Weon H.Y."/>
            <person name="Hamada M."/>
            <person name="Suzuki K."/>
            <person name="Kwon S.W."/>
        </authorList>
    </citation>
    <scope>NUCLEOTIDE SEQUENCE [LARGE SCALE GENOMIC DNA]</scope>
    <source>
        <strain evidence="3 4">NBRC 108724</strain>
    </source>
</reference>